<dbReference type="GO" id="GO:0005886">
    <property type="term" value="C:plasma membrane"/>
    <property type="evidence" value="ECO:0007669"/>
    <property type="project" value="UniProtKB-SubCell"/>
</dbReference>
<dbReference type="RefSeq" id="WP_110264559.1">
    <property type="nucleotide sequence ID" value="NZ_CAWNXA010000003.1"/>
</dbReference>
<evidence type="ECO:0000256" key="7">
    <source>
        <dbReference type="ARBA" id="ARBA00023136"/>
    </source>
</evidence>
<evidence type="ECO:0000256" key="2">
    <source>
        <dbReference type="ARBA" id="ARBA00005417"/>
    </source>
</evidence>
<dbReference type="PROSITE" id="PS00211">
    <property type="entry name" value="ABC_TRANSPORTER_1"/>
    <property type="match status" value="1"/>
</dbReference>
<dbReference type="Gene3D" id="3.40.50.300">
    <property type="entry name" value="P-loop containing nucleotide triphosphate hydrolases"/>
    <property type="match status" value="1"/>
</dbReference>
<dbReference type="InterPro" id="IPR050388">
    <property type="entry name" value="ABC_Ni/Peptide_Import"/>
</dbReference>
<keyword evidence="5" id="KW-0547">Nucleotide-binding</keyword>
<comment type="similarity">
    <text evidence="2">Belongs to the ABC transporter superfamily.</text>
</comment>
<dbReference type="PANTHER" id="PTHR43297:SF7">
    <property type="entry name" value="D,D-DIPEPTIDE TRANSPORT ATP-BINDING PROTEIN DDPD-RELATED"/>
    <property type="match status" value="1"/>
</dbReference>
<dbReference type="Proteomes" id="UP000248330">
    <property type="component" value="Unassembled WGS sequence"/>
</dbReference>
<name>A0A318EFY9_9GAMM</name>
<dbReference type="AlphaFoldDB" id="A0A318EFY9"/>
<comment type="subcellular location">
    <subcellularLocation>
        <location evidence="1">Cell inner membrane</location>
        <topology evidence="1">Peripheral membrane protein</topology>
    </subcellularLocation>
</comment>
<dbReference type="InterPro" id="IPR003593">
    <property type="entry name" value="AAA+_ATPase"/>
</dbReference>
<accession>A0A318EFY9</accession>
<feature type="domain" description="ABC transporter" evidence="8">
    <location>
        <begin position="5"/>
        <end position="250"/>
    </location>
</feature>
<gene>
    <name evidence="9" type="ORF">C8D93_103210</name>
</gene>
<dbReference type="CDD" id="cd03257">
    <property type="entry name" value="ABC_NikE_OppD_transporters"/>
    <property type="match status" value="1"/>
</dbReference>
<reference evidence="9 10" key="1">
    <citation type="submission" date="2018-04" db="EMBL/GenBank/DDBJ databases">
        <title>Genomic Encyclopedia of Type Strains, Phase IV (KMG-IV): sequencing the most valuable type-strain genomes for metagenomic binning, comparative biology and taxonomic classification.</title>
        <authorList>
            <person name="Goeker M."/>
        </authorList>
    </citation>
    <scope>NUCLEOTIDE SEQUENCE [LARGE SCALE GENOMIC DNA]</scope>
    <source>
        <strain evidence="9 10">DSM 104150</strain>
    </source>
</reference>
<evidence type="ECO:0000256" key="6">
    <source>
        <dbReference type="ARBA" id="ARBA00022840"/>
    </source>
</evidence>
<keyword evidence="3" id="KW-0813">Transport</keyword>
<dbReference type="SUPFAM" id="SSF52540">
    <property type="entry name" value="P-loop containing nucleoside triphosphate hydrolases"/>
    <property type="match status" value="1"/>
</dbReference>
<dbReference type="InterPro" id="IPR003439">
    <property type="entry name" value="ABC_transporter-like_ATP-bd"/>
</dbReference>
<protein>
    <submittedName>
        <fullName evidence="9">Peptide/nickel transport system ATP-binding protein/oligopeptide transport system ATP-binding protein</fullName>
    </submittedName>
</protein>
<dbReference type="GO" id="GO:0005524">
    <property type="term" value="F:ATP binding"/>
    <property type="evidence" value="ECO:0007669"/>
    <property type="project" value="UniProtKB-KW"/>
</dbReference>
<dbReference type="PANTHER" id="PTHR43297">
    <property type="entry name" value="OLIGOPEPTIDE TRANSPORT ATP-BINDING PROTEIN APPD"/>
    <property type="match status" value="1"/>
</dbReference>
<keyword evidence="10" id="KW-1185">Reference proteome</keyword>
<dbReference type="SMART" id="SM00382">
    <property type="entry name" value="AAA"/>
    <property type="match status" value="1"/>
</dbReference>
<evidence type="ECO:0000259" key="8">
    <source>
        <dbReference type="PROSITE" id="PS50893"/>
    </source>
</evidence>
<dbReference type="OrthoDB" id="9784450at2"/>
<evidence type="ECO:0000256" key="5">
    <source>
        <dbReference type="ARBA" id="ARBA00022741"/>
    </source>
</evidence>
<evidence type="ECO:0000313" key="9">
    <source>
        <dbReference type="EMBL" id="PXV69636.1"/>
    </source>
</evidence>
<dbReference type="EMBL" id="QICN01000003">
    <property type="protein sequence ID" value="PXV69636.1"/>
    <property type="molecule type" value="Genomic_DNA"/>
</dbReference>
<keyword evidence="6 9" id="KW-0067">ATP-binding</keyword>
<keyword evidence="4" id="KW-1003">Cell membrane</keyword>
<dbReference type="PROSITE" id="PS50893">
    <property type="entry name" value="ABC_TRANSPORTER_2"/>
    <property type="match status" value="1"/>
</dbReference>
<evidence type="ECO:0000256" key="1">
    <source>
        <dbReference type="ARBA" id="ARBA00004417"/>
    </source>
</evidence>
<sequence>MSALLAVADLRVHLGARAVVDGIGFALDAGEALGIVGESGSGKSQTALAVLGLCDASARLSGSVQFAGRELIGLRERDLHRIRGAQLAAVFQNPAASLNPHLRIGVQLAEGQQYHLGRSRAAALAEAHRLLDAVRVADAGRRLHQYPHELSGGMCQRVALAMALACEPRLLIADEPTTALDVTTQARMLELIGEQCRERGLALLLISHDLGVVSELCREAVVMRAGQIVERGMSADLLSAPQHPYTAALVEARRMLGGARP</sequence>
<dbReference type="InterPro" id="IPR027417">
    <property type="entry name" value="P-loop_NTPase"/>
</dbReference>
<evidence type="ECO:0000313" key="10">
    <source>
        <dbReference type="Proteomes" id="UP000248330"/>
    </source>
</evidence>
<keyword evidence="7" id="KW-0472">Membrane</keyword>
<proteinExistence type="inferred from homology"/>
<comment type="caution">
    <text evidence="9">The sequence shown here is derived from an EMBL/GenBank/DDBJ whole genome shotgun (WGS) entry which is preliminary data.</text>
</comment>
<dbReference type="InterPro" id="IPR017871">
    <property type="entry name" value="ABC_transporter-like_CS"/>
</dbReference>
<organism evidence="9 10">
    <name type="scientific">Sinimarinibacterium flocculans</name>
    <dbReference type="NCBI Taxonomy" id="985250"/>
    <lineage>
        <taxon>Bacteria</taxon>
        <taxon>Pseudomonadati</taxon>
        <taxon>Pseudomonadota</taxon>
        <taxon>Gammaproteobacteria</taxon>
        <taxon>Nevskiales</taxon>
        <taxon>Nevskiaceae</taxon>
        <taxon>Sinimarinibacterium</taxon>
    </lineage>
</organism>
<dbReference type="Pfam" id="PF00005">
    <property type="entry name" value="ABC_tran"/>
    <property type="match status" value="1"/>
</dbReference>
<evidence type="ECO:0000256" key="3">
    <source>
        <dbReference type="ARBA" id="ARBA00022448"/>
    </source>
</evidence>
<evidence type="ECO:0000256" key="4">
    <source>
        <dbReference type="ARBA" id="ARBA00022475"/>
    </source>
</evidence>
<dbReference type="GO" id="GO:0016887">
    <property type="term" value="F:ATP hydrolysis activity"/>
    <property type="evidence" value="ECO:0007669"/>
    <property type="project" value="InterPro"/>
</dbReference>